<dbReference type="Pfam" id="PF08327">
    <property type="entry name" value="AHSA1"/>
    <property type="match status" value="1"/>
</dbReference>
<evidence type="ECO:0000313" key="4">
    <source>
        <dbReference type="Proteomes" id="UP000579647"/>
    </source>
</evidence>
<organism evidence="3 4">
    <name type="scientific">Nocardiopsis metallicus</name>
    <dbReference type="NCBI Taxonomy" id="179819"/>
    <lineage>
        <taxon>Bacteria</taxon>
        <taxon>Bacillati</taxon>
        <taxon>Actinomycetota</taxon>
        <taxon>Actinomycetes</taxon>
        <taxon>Streptosporangiales</taxon>
        <taxon>Nocardiopsidaceae</taxon>
        <taxon>Nocardiopsis</taxon>
    </lineage>
</organism>
<keyword evidence="4" id="KW-1185">Reference proteome</keyword>
<dbReference type="Proteomes" id="UP000579647">
    <property type="component" value="Unassembled WGS sequence"/>
</dbReference>
<dbReference type="AlphaFoldDB" id="A0A840VYB3"/>
<accession>A0A840VYB3</accession>
<gene>
    <name evidence="3" type="ORF">HNR07_000546</name>
</gene>
<evidence type="ECO:0000259" key="2">
    <source>
        <dbReference type="Pfam" id="PF08327"/>
    </source>
</evidence>
<feature type="domain" description="Activator of Hsp90 ATPase homologue 1/2-like C-terminal" evidence="2">
    <location>
        <begin position="25"/>
        <end position="134"/>
    </location>
</feature>
<dbReference type="CDD" id="cd08899">
    <property type="entry name" value="SRPBCC_CalC_Aha1-like_6"/>
    <property type="match status" value="1"/>
</dbReference>
<comment type="similarity">
    <text evidence="1">Belongs to the AHA1 family.</text>
</comment>
<reference evidence="3 4" key="1">
    <citation type="submission" date="2020-08" db="EMBL/GenBank/DDBJ databases">
        <title>Sequencing the genomes of 1000 actinobacteria strains.</title>
        <authorList>
            <person name="Klenk H.-P."/>
        </authorList>
    </citation>
    <scope>NUCLEOTIDE SEQUENCE [LARGE SCALE GENOMIC DNA]</scope>
    <source>
        <strain evidence="3 4">DSM 44598</strain>
    </source>
</reference>
<evidence type="ECO:0000313" key="3">
    <source>
        <dbReference type="EMBL" id="MBB5489409.1"/>
    </source>
</evidence>
<sequence length="163" mass="18036">MSTEVRLGTTPQGARALFFSRRYAHPRSAVWAALTTDEPLAQWFPGEPKLDAAAGTITFSFPGEDDEPEVAPVSEFDPPRLLAFHWSGDDLRWTLEEDGAGCLLRLSNTIPDPEWTANIAAGWDTCLGDLDTVLDGREPTSAPGPDEELLTRYRTRFSADQER</sequence>
<name>A0A840VYB3_9ACTN</name>
<dbReference type="EMBL" id="JACHDO010000001">
    <property type="protein sequence ID" value="MBB5489409.1"/>
    <property type="molecule type" value="Genomic_DNA"/>
</dbReference>
<dbReference type="Gene3D" id="3.30.530.20">
    <property type="match status" value="1"/>
</dbReference>
<proteinExistence type="inferred from homology"/>
<protein>
    <submittedName>
        <fullName evidence="3">Uncharacterized protein YndB with AHSA1/START domain</fullName>
    </submittedName>
</protein>
<comment type="caution">
    <text evidence="3">The sequence shown here is derived from an EMBL/GenBank/DDBJ whole genome shotgun (WGS) entry which is preliminary data.</text>
</comment>
<dbReference type="SUPFAM" id="SSF55961">
    <property type="entry name" value="Bet v1-like"/>
    <property type="match status" value="1"/>
</dbReference>
<dbReference type="InterPro" id="IPR013538">
    <property type="entry name" value="ASHA1/2-like_C"/>
</dbReference>
<evidence type="ECO:0000256" key="1">
    <source>
        <dbReference type="ARBA" id="ARBA00006817"/>
    </source>
</evidence>
<dbReference type="InterPro" id="IPR023393">
    <property type="entry name" value="START-like_dom_sf"/>
</dbReference>
<dbReference type="RefSeq" id="WP_184361484.1">
    <property type="nucleotide sequence ID" value="NZ_BAAAKM010000010.1"/>
</dbReference>